<feature type="transmembrane region" description="Helical" evidence="2">
    <location>
        <begin position="162"/>
        <end position="182"/>
    </location>
</feature>
<feature type="transmembrane region" description="Helical" evidence="2">
    <location>
        <begin position="410"/>
        <end position="434"/>
    </location>
</feature>
<feature type="transmembrane region" description="Helical" evidence="2">
    <location>
        <begin position="369"/>
        <end position="389"/>
    </location>
</feature>
<keyword evidence="2" id="KW-0812">Transmembrane</keyword>
<protein>
    <submittedName>
        <fullName evidence="3">Purine-cytosine permease family protein</fullName>
    </submittedName>
</protein>
<feature type="transmembrane region" description="Helical" evidence="2">
    <location>
        <begin position="194"/>
        <end position="221"/>
    </location>
</feature>
<feature type="transmembrane region" description="Helical" evidence="2">
    <location>
        <begin position="290"/>
        <end position="311"/>
    </location>
</feature>
<dbReference type="PANTHER" id="PTHR30569">
    <property type="entry name" value="CYTOSINE TRANSPORTER CODB"/>
    <property type="match status" value="1"/>
</dbReference>
<accession>A0ABV5YHX6</accession>
<feature type="transmembrane region" description="Helical" evidence="2">
    <location>
        <begin position="137"/>
        <end position="155"/>
    </location>
</feature>
<sequence length="555" mass="59000">MDLADNPALEDYSLRYAPSAFRSWSPWMIFLSCLAGLSAMAGYALDAAFVNAFGFGNALLGFAVATAVTFPLTLTAAFAIARKHIDIDLLTRGAGFGYLGSTLTSLVYATYTLIFLAYEGAIMAQALTALTHLELHVSYAVVALVMIPLTVYGMSFTAKFQAWTWPLWVALIGVALGSAATAPHSAHTMVHPHIPAATATGVTVLAVFTIAAAQLSLAAQVGEQGDYLRLMPDSRPGRAGRWRLAVILGGPGLTLFAVVIFFASTLLVGYAETQTTPDRAAEPVELFTVVYQRLTGNHTAALVLAGLLVLLSQIKINIMNTYSGSLSWSNFFSRLLHRHPGRAAWVFLQVGLALVLMELDVYHHIVTVLAWYANIGIAWIAALAADLLINKRLLKLSPAHIEFRRAHLYNVNPVGFGSMVIAATAAIVAYYGAFGATAEALSPFIALVLALVLPPVIAAVTRGRWYIARTSELPDGEEELPCTVCAGSYDAADMATCPYHGGTICSLCCSTEGSCRDRCKPSAWRPGGGPVPLGMPTTPARTMSAPVGAATEEVG</sequence>
<evidence type="ECO:0000256" key="2">
    <source>
        <dbReference type="SAM" id="Phobius"/>
    </source>
</evidence>
<feature type="transmembrane region" description="Helical" evidence="2">
    <location>
        <begin position="242"/>
        <end position="270"/>
    </location>
</feature>
<evidence type="ECO:0000256" key="1">
    <source>
        <dbReference type="SAM" id="MobiDB-lite"/>
    </source>
</evidence>
<organism evidence="3 4">
    <name type="scientific">Actinoallomurus acaciae</name>
    <dbReference type="NCBI Taxonomy" id="502577"/>
    <lineage>
        <taxon>Bacteria</taxon>
        <taxon>Bacillati</taxon>
        <taxon>Actinomycetota</taxon>
        <taxon>Actinomycetes</taxon>
        <taxon>Streptosporangiales</taxon>
        <taxon>Thermomonosporaceae</taxon>
        <taxon>Actinoallomurus</taxon>
    </lineage>
</organism>
<proteinExistence type="predicted"/>
<feature type="transmembrane region" description="Helical" evidence="2">
    <location>
        <begin position="93"/>
        <end position="117"/>
    </location>
</feature>
<dbReference type="Proteomes" id="UP001589627">
    <property type="component" value="Unassembled WGS sequence"/>
</dbReference>
<gene>
    <name evidence="3" type="ORF">ACFFNX_20965</name>
</gene>
<evidence type="ECO:0000313" key="4">
    <source>
        <dbReference type="Proteomes" id="UP001589627"/>
    </source>
</evidence>
<name>A0ABV5YHX6_9ACTN</name>
<feature type="transmembrane region" description="Helical" evidence="2">
    <location>
        <begin position="343"/>
        <end position="363"/>
    </location>
</feature>
<evidence type="ECO:0000313" key="3">
    <source>
        <dbReference type="EMBL" id="MFB9834660.1"/>
    </source>
</evidence>
<dbReference type="RefSeq" id="WP_378204682.1">
    <property type="nucleotide sequence ID" value="NZ_JBHLZP010000152.1"/>
</dbReference>
<keyword evidence="4" id="KW-1185">Reference proteome</keyword>
<dbReference type="PANTHER" id="PTHR30569:SF0">
    <property type="entry name" value="CYTOSINE PERMEASE"/>
    <property type="match status" value="1"/>
</dbReference>
<dbReference type="EMBL" id="JBHLZP010000152">
    <property type="protein sequence ID" value="MFB9834660.1"/>
    <property type="molecule type" value="Genomic_DNA"/>
</dbReference>
<keyword evidence="2" id="KW-1133">Transmembrane helix</keyword>
<dbReference type="Gene3D" id="1.10.4160.10">
    <property type="entry name" value="Hydantoin permease"/>
    <property type="match status" value="1"/>
</dbReference>
<reference evidence="3 4" key="1">
    <citation type="submission" date="2024-09" db="EMBL/GenBank/DDBJ databases">
        <authorList>
            <person name="Sun Q."/>
            <person name="Mori K."/>
        </authorList>
    </citation>
    <scope>NUCLEOTIDE SEQUENCE [LARGE SCALE GENOMIC DNA]</scope>
    <source>
        <strain evidence="3 4">TBRC 0563</strain>
    </source>
</reference>
<feature type="transmembrane region" description="Helical" evidence="2">
    <location>
        <begin position="24"/>
        <end position="45"/>
    </location>
</feature>
<dbReference type="InterPro" id="IPR030191">
    <property type="entry name" value="CodB"/>
</dbReference>
<feature type="transmembrane region" description="Helical" evidence="2">
    <location>
        <begin position="57"/>
        <end position="81"/>
    </location>
</feature>
<comment type="caution">
    <text evidence="3">The sequence shown here is derived from an EMBL/GenBank/DDBJ whole genome shotgun (WGS) entry which is preliminary data.</text>
</comment>
<keyword evidence="2" id="KW-0472">Membrane</keyword>
<feature type="transmembrane region" description="Helical" evidence="2">
    <location>
        <begin position="440"/>
        <end position="460"/>
    </location>
</feature>
<feature type="region of interest" description="Disordered" evidence="1">
    <location>
        <begin position="526"/>
        <end position="555"/>
    </location>
</feature>